<dbReference type="GO" id="GO:0004714">
    <property type="term" value="F:transmembrane receptor protein tyrosine kinase activity"/>
    <property type="evidence" value="ECO:0007669"/>
    <property type="project" value="InterPro"/>
</dbReference>
<dbReference type="InterPro" id="IPR045272">
    <property type="entry name" value="ANXUR1/2-like"/>
</dbReference>
<dbReference type="AlphaFoldDB" id="A0A9K3I285"/>
<dbReference type="SUPFAM" id="SSF56112">
    <property type="entry name" value="Protein kinase-like (PK-like)"/>
    <property type="match status" value="1"/>
</dbReference>
<dbReference type="InterPro" id="IPR011009">
    <property type="entry name" value="Kinase-like_dom_sf"/>
</dbReference>
<dbReference type="PANTHER" id="PTHR27003">
    <property type="entry name" value="OS07G0166700 PROTEIN"/>
    <property type="match status" value="1"/>
</dbReference>
<sequence>MNLNYHSLSVISLTTRYTSTSSIIMFVATEPSTTTTCSVIQWSPLCRHFEFGEILSATNNFDESIVIGHGGFGKVYKGKIDNGSTLAAIKRLDSMPIKGNPSFGLKSKCFPGCATVI</sequence>
<dbReference type="Gene3D" id="3.30.200.20">
    <property type="entry name" value="Phosphorylase Kinase, domain 1"/>
    <property type="match status" value="1"/>
</dbReference>
<keyword evidence="2" id="KW-0808">Transferase</keyword>
<keyword evidence="3" id="KW-1185">Reference proteome</keyword>
<comment type="caution">
    <text evidence="2">The sequence shown here is derived from an EMBL/GenBank/DDBJ whole genome shotgun (WGS) entry which is preliminary data.</text>
</comment>
<evidence type="ECO:0000313" key="2">
    <source>
        <dbReference type="EMBL" id="KAF5789054.1"/>
    </source>
</evidence>
<reference evidence="2" key="2">
    <citation type="submission" date="2020-06" db="EMBL/GenBank/DDBJ databases">
        <title>Helianthus annuus Genome sequencing and assembly Release 2.</title>
        <authorList>
            <person name="Gouzy J."/>
            <person name="Langlade N."/>
            <person name="Munos S."/>
        </authorList>
    </citation>
    <scope>NUCLEOTIDE SEQUENCE</scope>
    <source>
        <tissue evidence="2">Leaves</tissue>
    </source>
</reference>
<keyword evidence="2" id="KW-0723">Serine/threonine-protein kinase</keyword>
<reference evidence="2" key="1">
    <citation type="journal article" date="2017" name="Nature">
        <title>The sunflower genome provides insights into oil metabolism, flowering and Asterid evolution.</title>
        <authorList>
            <person name="Badouin H."/>
            <person name="Gouzy J."/>
            <person name="Grassa C.J."/>
            <person name="Murat F."/>
            <person name="Staton S.E."/>
            <person name="Cottret L."/>
            <person name="Lelandais-Briere C."/>
            <person name="Owens G.L."/>
            <person name="Carrere S."/>
            <person name="Mayjonade B."/>
            <person name="Legrand L."/>
            <person name="Gill N."/>
            <person name="Kane N.C."/>
            <person name="Bowers J.E."/>
            <person name="Hubner S."/>
            <person name="Bellec A."/>
            <person name="Berard A."/>
            <person name="Berges H."/>
            <person name="Blanchet N."/>
            <person name="Boniface M.C."/>
            <person name="Brunel D."/>
            <person name="Catrice O."/>
            <person name="Chaidir N."/>
            <person name="Claudel C."/>
            <person name="Donnadieu C."/>
            <person name="Faraut T."/>
            <person name="Fievet G."/>
            <person name="Helmstetter N."/>
            <person name="King M."/>
            <person name="Knapp S.J."/>
            <person name="Lai Z."/>
            <person name="Le Paslier M.C."/>
            <person name="Lippi Y."/>
            <person name="Lorenzon L."/>
            <person name="Mandel J.R."/>
            <person name="Marage G."/>
            <person name="Marchand G."/>
            <person name="Marquand E."/>
            <person name="Bret-Mestries E."/>
            <person name="Morien E."/>
            <person name="Nambeesan S."/>
            <person name="Nguyen T."/>
            <person name="Pegot-Espagnet P."/>
            <person name="Pouilly N."/>
            <person name="Raftis F."/>
            <person name="Sallet E."/>
            <person name="Schiex T."/>
            <person name="Thomas J."/>
            <person name="Vandecasteele C."/>
            <person name="Vares D."/>
            <person name="Vear F."/>
            <person name="Vautrin S."/>
            <person name="Crespi M."/>
            <person name="Mangin B."/>
            <person name="Burke J.M."/>
            <person name="Salse J."/>
            <person name="Munos S."/>
            <person name="Vincourt P."/>
            <person name="Rieseberg L.H."/>
            <person name="Langlade N.B."/>
        </authorList>
    </citation>
    <scope>NUCLEOTIDE SEQUENCE</scope>
    <source>
        <tissue evidence="2">Leaves</tissue>
    </source>
</reference>
<keyword evidence="1" id="KW-0547">Nucleotide-binding</keyword>
<dbReference type="EMBL" id="MNCJ02000324">
    <property type="protein sequence ID" value="KAF5789054.1"/>
    <property type="molecule type" value="Genomic_DNA"/>
</dbReference>
<dbReference type="PROSITE" id="PS00107">
    <property type="entry name" value="PROTEIN_KINASE_ATP"/>
    <property type="match status" value="1"/>
</dbReference>
<evidence type="ECO:0000256" key="1">
    <source>
        <dbReference type="PROSITE-ProRule" id="PRU10141"/>
    </source>
</evidence>
<dbReference type="InterPro" id="IPR017441">
    <property type="entry name" value="Protein_kinase_ATP_BS"/>
</dbReference>
<name>A0A9K3I285_HELAN</name>
<dbReference type="GO" id="GO:0004674">
    <property type="term" value="F:protein serine/threonine kinase activity"/>
    <property type="evidence" value="ECO:0007669"/>
    <property type="project" value="UniProtKB-KW"/>
</dbReference>
<dbReference type="Gramene" id="mRNA:HanXRQr2_Chr09g0366361">
    <property type="protein sequence ID" value="CDS:HanXRQr2_Chr09g0366361.1"/>
    <property type="gene ID" value="HanXRQr2_Chr09g0366361"/>
</dbReference>
<accession>A0A9K3I285</accession>
<dbReference type="PANTHER" id="PTHR27003:SF342">
    <property type="entry name" value="TYROSINE-PROTEIN KINASE, CSF-1_PDGF RECEPTOR FAMILY-RELATED"/>
    <property type="match status" value="1"/>
</dbReference>
<dbReference type="EC" id="2.7.11.1" evidence="2"/>
<evidence type="ECO:0000313" key="3">
    <source>
        <dbReference type="Proteomes" id="UP000215914"/>
    </source>
</evidence>
<protein>
    <submittedName>
        <fullName evidence="2">Non-specific serine/threonine protein kinase</fullName>
        <ecNumber evidence="2">2.7.11.1</ecNumber>
    </submittedName>
</protein>
<gene>
    <name evidence="2" type="ORF">HanXRQr2_Chr09g0366361</name>
</gene>
<keyword evidence="2" id="KW-0418">Kinase</keyword>
<keyword evidence="1" id="KW-0067">ATP-binding</keyword>
<dbReference type="Proteomes" id="UP000215914">
    <property type="component" value="Unassembled WGS sequence"/>
</dbReference>
<dbReference type="GO" id="GO:0005524">
    <property type="term" value="F:ATP binding"/>
    <property type="evidence" value="ECO:0007669"/>
    <property type="project" value="UniProtKB-UniRule"/>
</dbReference>
<feature type="binding site" evidence="1">
    <location>
        <position position="98"/>
    </location>
    <ligand>
        <name>ATP</name>
        <dbReference type="ChEBI" id="CHEBI:30616"/>
    </ligand>
</feature>
<organism evidence="2 3">
    <name type="scientific">Helianthus annuus</name>
    <name type="common">Common sunflower</name>
    <dbReference type="NCBI Taxonomy" id="4232"/>
    <lineage>
        <taxon>Eukaryota</taxon>
        <taxon>Viridiplantae</taxon>
        <taxon>Streptophyta</taxon>
        <taxon>Embryophyta</taxon>
        <taxon>Tracheophyta</taxon>
        <taxon>Spermatophyta</taxon>
        <taxon>Magnoliopsida</taxon>
        <taxon>eudicotyledons</taxon>
        <taxon>Gunneridae</taxon>
        <taxon>Pentapetalae</taxon>
        <taxon>asterids</taxon>
        <taxon>campanulids</taxon>
        <taxon>Asterales</taxon>
        <taxon>Asteraceae</taxon>
        <taxon>Asteroideae</taxon>
        <taxon>Heliantheae alliance</taxon>
        <taxon>Heliantheae</taxon>
        <taxon>Helianthus</taxon>
    </lineage>
</organism>
<proteinExistence type="predicted"/>